<dbReference type="GO" id="GO:0005783">
    <property type="term" value="C:endoplasmic reticulum"/>
    <property type="evidence" value="ECO:0007669"/>
    <property type="project" value="TreeGrafter"/>
</dbReference>
<dbReference type="InterPro" id="IPR001594">
    <property type="entry name" value="Palmitoyltrfase_DHHC"/>
</dbReference>
<dbReference type="AlphaFoldDB" id="E3LNE6"/>
<evidence type="ECO:0000259" key="12">
    <source>
        <dbReference type="Pfam" id="PF01529"/>
    </source>
</evidence>
<dbReference type="GO" id="GO:0019706">
    <property type="term" value="F:protein-cysteine S-palmitoyltransferase activity"/>
    <property type="evidence" value="ECO:0007669"/>
    <property type="project" value="UniProtKB-EC"/>
</dbReference>
<keyword evidence="5 10" id="KW-0472">Membrane</keyword>
<evidence type="ECO:0000256" key="11">
    <source>
        <dbReference type="SAM" id="MobiDB-lite"/>
    </source>
</evidence>
<evidence type="ECO:0000256" key="4">
    <source>
        <dbReference type="ARBA" id="ARBA00022989"/>
    </source>
</evidence>
<evidence type="ECO:0000256" key="8">
    <source>
        <dbReference type="ARBA" id="ARBA00023315"/>
    </source>
</evidence>
<feature type="transmembrane region" description="Helical" evidence="10">
    <location>
        <begin position="97"/>
        <end position="117"/>
    </location>
</feature>
<dbReference type="InterPro" id="IPR039859">
    <property type="entry name" value="PFA4/ZDH16/20/ERF2-like"/>
</dbReference>
<dbReference type="EMBL" id="DS268411">
    <property type="protein sequence ID" value="EFP02988.1"/>
    <property type="molecule type" value="Genomic_DNA"/>
</dbReference>
<feature type="transmembrane region" description="Helical" evidence="10">
    <location>
        <begin position="212"/>
        <end position="235"/>
    </location>
</feature>
<dbReference type="eggNOG" id="KOG1311">
    <property type="taxonomic scope" value="Eukaryota"/>
</dbReference>
<dbReference type="GeneID" id="9817816"/>
<evidence type="ECO:0000256" key="6">
    <source>
        <dbReference type="ARBA" id="ARBA00023139"/>
    </source>
</evidence>
<organism evidence="14">
    <name type="scientific">Caenorhabditis remanei</name>
    <name type="common">Caenorhabditis vulgaris</name>
    <dbReference type="NCBI Taxonomy" id="31234"/>
    <lineage>
        <taxon>Eukaryota</taxon>
        <taxon>Metazoa</taxon>
        <taxon>Ecdysozoa</taxon>
        <taxon>Nematoda</taxon>
        <taxon>Chromadorea</taxon>
        <taxon>Rhabditida</taxon>
        <taxon>Rhabditina</taxon>
        <taxon>Rhabditomorpha</taxon>
        <taxon>Rhabditoidea</taxon>
        <taxon>Rhabditidae</taxon>
        <taxon>Peloderinae</taxon>
        <taxon>Caenorhabditis</taxon>
    </lineage>
</organism>
<feature type="transmembrane region" description="Helical" evidence="10">
    <location>
        <begin position="255"/>
        <end position="280"/>
    </location>
</feature>
<dbReference type="RefSeq" id="XP_003114853.2">
    <property type="nucleotide sequence ID" value="XM_003114805.2"/>
</dbReference>
<feature type="compositionally biased region" description="Low complexity" evidence="11">
    <location>
        <begin position="1"/>
        <end position="19"/>
    </location>
</feature>
<keyword evidence="7" id="KW-0449">Lipoprotein</keyword>
<dbReference type="FunCoup" id="E3LNE6">
    <property type="interactions" value="1810"/>
</dbReference>
<evidence type="ECO:0000313" key="13">
    <source>
        <dbReference type="EMBL" id="EFP02988.1"/>
    </source>
</evidence>
<dbReference type="Proteomes" id="UP000008281">
    <property type="component" value="Unassembled WGS sequence"/>
</dbReference>
<evidence type="ECO:0000256" key="1">
    <source>
        <dbReference type="ARBA" id="ARBA00004127"/>
    </source>
</evidence>
<dbReference type="OrthoDB" id="4096362at2759"/>
<evidence type="ECO:0000256" key="5">
    <source>
        <dbReference type="ARBA" id="ARBA00023136"/>
    </source>
</evidence>
<evidence type="ECO:0000256" key="10">
    <source>
        <dbReference type="RuleBase" id="RU079119"/>
    </source>
</evidence>
<dbReference type="InParanoid" id="E3LNE6"/>
<evidence type="ECO:0000256" key="3">
    <source>
        <dbReference type="ARBA" id="ARBA00022692"/>
    </source>
</evidence>
<feature type="domain" description="Palmitoyltransferase DHHC" evidence="12">
    <location>
        <begin position="166"/>
        <end position="290"/>
    </location>
</feature>
<keyword evidence="4 10" id="KW-1133">Transmembrane helix</keyword>
<dbReference type="STRING" id="31234.E3LNE6"/>
<comment type="catalytic activity">
    <reaction evidence="9 10">
        <text>L-cysteinyl-[protein] + hexadecanoyl-CoA = S-hexadecanoyl-L-cysteinyl-[protein] + CoA</text>
        <dbReference type="Rhea" id="RHEA:36683"/>
        <dbReference type="Rhea" id="RHEA-COMP:10131"/>
        <dbReference type="Rhea" id="RHEA-COMP:11032"/>
        <dbReference type="ChEBI" id="CHEBI:29950"/>
        <dbReference type="ChEBI" id="CHEBI:57287"/>
        <dbReference type="ChEBI" id="CHEBI:57379"/>
        <dbReference type="ChEBI" id="CHEBI:74151"/>
        <dbReference type="EC" id="2.3.1.225"/>
    </reaction>
</comment>
<dbReference type="EC" id="2.3.1.225" evidence="10"/>
<evidence type="ECO:0000256" key="7">
    <source>
        <dbReference type="ARBA" id="ARBA00023288"/>
    </source>
</evidence>
<dbReference type="PANTHER" id="PTHR22883:SF43">
    <property type="entry name" value="PALMITOYLTRANSFERASE APP"/>
    <property type="match status" value="1"/>
</dbReference>
<gene>
    <name evidence="13" type="primary">Cre-dhhc-2</name>
    <name evidence="13" type="ORF">CRE_28350</name>
</gene>
<keyword evidence="8 10" id="KW-0012">Acyltransferase</keyword>
<feature type="region of interest" description="Disordered" evidence="11">
    <location>
        <begin position="1"/>
        <end position="48"/>
    </location>
</feature>
<comment type="similarity">
    <text evidence="10">Belongs to the DHHC palmitoyltransferase family.</text>
</comment>
<evidence type="ECO:0000313" key="14">
    <source>
        <dbReference type="Proteomes" id="UP000008281"/>
    </source>
</evidence>
<dbReference type="OMA" id="YVTMFLI"/>
<keyword evidence="6" id="KW-0564">Palmitate</keyword>
<name>E3LNE6_CAERE</name>
<keyword evidence="14" id="KW-1185">Reference proteome</keyword>
<accession>E3LNE6</accession>
<dbReference type="CTD" id="9817816"/>
<dbReference type="Pfam" id="PF01529">
    <property type="entry name" value="DHHC"/>
    <property type="match status" value="1"/>
</dbReference>
<dbReference type="PROSITE" id="PS50216">
    <property type="entry name" value="DHHC"/>
    <property type="match status" value="1"/>
</dbReference>
<comment type="domain">
    <text evidence="10">The DHHC domain is required for palmitoyltransferase activity.</text>
</comment>
<dbReference type="GO" id="GO:0005794">
    <property type="term" value="C:Golgi apparatus"/>
    <property type="evidence" value="ECO:0007669"/>
    <property type="project" value="TreeGrafter"/>
</dbReference>
<proteinExistence type="inferred from homology"/>
<dbReference type="KEGG" id="crq:GCK72_001579"/>
<protein>
    <recommendedName>
        <fullName evidence="10">Palmitoyltransferase</fullName>
        <ecNumber evidence="10">2.3.1.225</ecNumber>
    </recommendedName>
</protein>
<keyword evidence="3 10" id="KW-0812">Transmembrane</keyword>
<reference evidence="13" key="1">
    <citation type="submission" date="2007-07" db="EMBL/GenBank/DDBJ databases">
        <title>PCAP assembly of the Caenorhabditis remanei genome.</title>
        <authorList>
            <consortium name="The Caenorhabditis remanei Sequencing Consortium"/>
            <person name="Wilson R.K."/>
        </authorList>
    </citation>
    <scope>NUCLEOTIDE SEQUENCE [LARGE SCALE GENOMIC DNA]</scope>
    <source>
        <strain evidence="13">PB4641</strain>
    </source>
</reference>
<dbReference type="PANTHER" id="PTHR22883">
    <property type="entry name" value="ZINC FINGER DHHC DOMAIN CONTAINING PROTEIN"/>
    <property type="match status" value="1"/>
</dbReference>
<evidence type="ECO:0000256" key="2">
    <source>
        <dbReference type="ARBA" id="ARBA00022679"/>
    </source>
</evidence>
<feature type="transmembrane region" description="Helical" evidence="10">
    <location>
        <begin position="66"/>
        <end position="85"/>
    </location>
</feature>
<dbReference type="HOGENOM" id="CLU_018741_3_0_1"/>
<keyword evidence="2 10" id="KW-0808">Transferase</keyword>
<sequence>MSSPVTSPSTSSASPSDSAEIVPRAQEYHSSEPHQPPGPKQKKYQTHAGRNRFGCGGRLVCSRSHGAFVVTVFLMIATLTLYFVFDAPFLWDYSPAIPIVAAVFSITVISNFVATSFTDPGILPRVENIEIIEMDRQMGMTNGHTNDPNVQRPRFRDVIINGEHVKMKYCTTCRLYRPPRCSHCAICDNCVLMFDHHCPWVGNCIGLRNYTYFYRFVFCLSILVIYLFACAVTHMSLLAQQMPFGEVMRKTPGSVVVIVVCFLTTWSIIGLACFHTYLLCADLTTNEDLKGLYRKKHRPTPPSSNASVNPGNPTKNPFYTGCLKSFAGRLFKSRFPSVLDATGFVDHQPTIEIRVPIEHFTEKSGTNGE</sequence>
<comment type="subcellular location">
    <subcellularLocation>
        <location evidence="1">Endomembrane system</location>
        <topology evidence="1">Multi-pass membrane protein</topology>
    </subcellularLocation>
</comment>
<evidence type="ECO:0000256" key="9">
    <source>
        <dbReference type="ARBA" id="ARBA00048048"/>
    </source>
</evidence>
<dbReference type="GO" id="GO:0006612">
    <property type="term" value="P:protein targeting to membrane"/>
    <property type="evidence" value="ECO:0007669"/>
    <property type="project" value="TreeGrafter"/>
</dbReference>